<name>C0HIT4_MAIZE</name>
<dbReference type="InterPro" id="IPR001179">
    <property type="entry name" value="PPIase_FKBP_dom"/>
</dbReference>
<evidence type="ECO:0000259" key="4">
    <source>
        <dbReference type="PROSITE" id="PS50059"/>
    </source>
</evidence>
<dbReference type="Gene3D" id="1.25.40.10">
    <property type="entry name" value="Tetratricopeptide repeat domain"/>
    <property type="match status" value="1"/>
</dbReference>
<dbReference type="EMBL" id="BT062240">
    <property type="protein sequence ID" value="ACN26937.1"/>
    <property type="molecule type" value="mRNA"/>
</dbReference>
<evidence type="ECO:0000313" key="5">
    <source>
        <dbReference type="EMBL" id="ACN26937.1"/>
    </source>
</evidence>
<protein>
    <recommendedName>
        <fullName evidence="3">peptidylprolyl isomerase</fullName>
        <ecNumber evidence="3">5.2.1.8</ecNumber>
    </recommendedName>
</protein>
<sequence length="212" mass="23843">MDNLSCTTVFISDNCLWGNFLKLSPQSTEKKQMSGLGIGVGSMKSGERALLHVGWELGYGKEGSFSFPNVPPMADLVYEVELIGFDDVKEGKSRSDMTVEERIAAADRRKIEGNAYFKEKKLEEAMQQYEMAIAYMGDDFMFQLFGKYRDMALAVKNPCHLNMAACLIKLKRFDEAIAQCSIVCYSTMPISTFSLEPTIYIHGYIFTVYGFA</sequence>
<dbReference type="SUPFAM" id="SSF48452">
    <property type="entry name" value="TPR-like"/>
    <property type="match status" value="1"/>
</dbReference>
<keyword evidence="1" id="KW-0677">Repeat</keyword>
<dbReference type="ExpressionAtlas" id="C0HIT4">
    <property type="expression patterns" value="baseline and differential"/>
</dbReference>
<dbReference type="InterPro" id="IPR039663">
    <property type="entry name" value="AIP/AIPL1/TTC9"/>
</dbReference>
<keyword evidence="3" id="KW-0697">Rotamase</keyword>
<keyword evidence="2" id="KW-0802">TPR repeat</keyword>
<dbReference type="PANTHER" id="PTHR11242:SF0">
    <property type="entry name" value="TPR_REGION DOMAIN-CONTAINING PROTEIN"/>
    <property type="match status" value="1"/>
</dbReference>
<dbReference type="Gene3D" id="3.10.50.40">
    <property type="match status" value="1"/>
</dbReference>
<dbReference type="GO" id="GO:0003755">
    <property type="term" value="F:peptidyl-prolyl cis-trans isomerase activity"/>
    <property type="evidence" value="ECO:0007669"/>
    <property type="project" value="UniProtKB-KW"/>
</dbReference>
<dbReference type="EC" id="5.2.1.8" evidence="3"/>
<feature type="domain" description="PPIase FKBP-type" evidence="4">
    <location>
        <begin position="1"/>
        <end position="86"/>
    </location>
</feature>
<dbReference type="AlphaFoldDB" id="C0HIT4"/>
<evidence type="ECO:0000256" key="2">
    <source>
        <dbReference type="ARBA" id="ARBA00022803"/>
    </source>
</evidence>
<dbReference type="PROSITE" id="PS50059">
    <property type="entry name" value="FKBP_PPIASE"/>
    <property type="match status" value="1"/>
</dbReference>
<organism evidence="5">
    <name type="scientific">Zea mays</name>
    <name type="common">Maize</name>
    <dbReference type="NCBI Taxonomy" id="4577"/>
    <lineage>
        <taxon>Eukaryota</taxon>
        <taxon>Viridiplantae</taxon>
        <taxon>Streptophyta</taxon>
        <taxon>Embryophyta</taxon>
        <taxon>Tracheophyta</taxon>
        <taxon>Spermatophyta</taxon>
        <taxon>Magnoliopsida</taxon>
        <taxon>Liliopsida</taxon>
        <taxon>Poales</taxon>
        <taxon>Poaceae</taxon>
        <taxon>PACMAD clade</taxon>
        <taxon>Panicoideae</taxon>
        <taxon>Andropogonodae</taxon>
        <taxon>Andropogoneae</taxon>
        <taxon>Tripsacinae</taxon>
        <taxon>Zea</taxon>
    </lineage>
</organism>
<keyword evidence="3" id="KW-0413">Isomerase</keyword>
<accession>C0HIT4</accession>
<comment type="catalytic activity">
    <reaction evidence="3">
        <text>[protein]-peptidylproline (omega=180) = [protein]-peptidylproline (omega=0)</text>
        <dbReference type="Rhea" id="RHEA:16237"/>
        <dbReference type="Rhea" id="RHEA-COMP:10747"/>
        <dbReference type="Rhea" id="RHEA-COMP:10748"/>
        <dbReference type="ChEBI" id="CHEBI:83833"/>
        <dbReference type="ChEBI" id="CHEBI:83834"/>
        <dbReference type="EC" id="5.2.1.8"/>
    </reaction>
</comment>
<dbReference type="PANTHER" id="PTHR11242">
    <property type="entry name" value="ARYL HYDROCARBON RECEPTOR INTERACTING PROTEIN RELATED"/>
    <property type="match status" value="1"/>
</dbReference>
<evidence type="ECO:0000256" key="1">
    <source>
        <dbReference type="ARBA" id="ARBA00022737"/>
    </source>
</evidence>
<evidence type="ECO:0000256" key="3">
    <source>
        <dbReference type="PROSITE-ProRule" id="PRU00277"/>
    </source>
</evidence>
<dbReference type="Pfam" id="PF00254">
    <property type="entry name" value="FKBP_C"/>
    <property type="match status" value="1"/>
</dbReference>
<dbReference type="SUPFAM" id="SSF54534">
    <property type="entry name" value="FKBP-like"/>
    <property type="match status" value="1"/>
</dbReference>
<dbReference type="InterPro" id="IPR011990">
    <property type="entry name" value="TPR-like_helical_dom_sf"/>
</dbReference>
<dbReference type="InterPro" id="IPR046357">
    <property type="entry name" value="PPIase_dom_sf"/>
</dbReference>
<proteinExistence type="evidence at transcript level"/>
<reference evidence="5" key="1">
    <citation type="journal article" date="2009" name="PLoS Genet.">
        <title>Sequencing, mapping, and analysis of 27,455 maize full-length cDNAs.</title>
        <authorList>
            <person name="Soderlund C."/>
            <person name="Descour A."/>
            <person name="Kudrna D."/>
            <person name="Bomhoff M."/>
            <person name="Boyd L."/>
            <person name="Currie J."/>
            <person name="Angelova A."/>
            <person name="Collura K."/>
            <person name="Wissotski M."/>
            <person name="Ashley E."/>
            <person name="Morrow D."/>
            <person name="Fernandes J."/>
            <person name="Walbot V."/>
            <person name="Yu Y."/>
        </authorList>
    </citation>
    <scope>NUCLEOTIDE SEQUENCE</scope>
    <source>
        <strain evidence="5">B73</strain>
    </source>
</reference>